<name>A0A813IF46_POLGL</name>
<dbReference type="GO" id="GO:0003723">
    <property type="term" value="F:RNA binding"/>
    <property type="evidence" value="ECO:0007669"/>
    <property type="project" value="InterPro"/>
</dbReference>
<dbReference type="PANTHER" id="PTHR21600:SF87">
    <property type="entry name" value="RNA PSEUDOURIDYLATE SYNTHASE DOMAIN-CONTAINING PROTEIN 1"/>
    <property type="match status" value="1"/>
</dbReference>
<gene>
    <name evidence="2" type="ORF">PGLA2088_LOCUS7392</name>
</gene>
<comment type="similarity">
    <text evidence="1">Belongs to the pseudouridine synthase RluA family.</text>
</comment>
<dbReference type="SUPFAM" id="SSF55120">
    <property type="entry name" value="Pseudouridine synthase"/>
    <property type="match status" value="1"/>
</dbReference>
<organism evidence="2 3">
    <name type="scientific">Polarella glacialis</name>
    <name type="common">Dinoflagellate</name>
    <dbReference type="NCBI Taxonomy" id="89957"/>
    <lineage>
        <taxon>Eukaryota</taxon>
        <taxon>Sar</taxon>
        <taxon>Alveolata</taxon>
        <taxon>Dinophyceae</taxon>
        <taxon>Suessiales</taxon>
        <taxon>Suessiaceae</taxon>
        <taxon>Polarella</taxon>
    </lineage>
</organism>
<dbReference type="GO" id="GO:0009982">
    <property type="term" value="F:pseudouridine synthase activity"/>
    <property type="evidence" value="ECO:0007669"/>
    <property type="project" value="InterPro"/>
</dbReference>
<dbReference type="Gene3D" id="3.30.2350.10">
    <property type="entry name" value="Pseudouridine synthase"/>
    <property type="match status" value="1"/>
</dbReference>
<evidence type="ECO:0008006" key="4">
    <source>
        <dbReference type="Google" id="ProtNLM"/>
    </source>
</evidence>
<evidence type="ECO:0000313" key="2">
    <source>
        <dbReference type="EMBL" id="CAE8649412.1"/>
    </source>
</evidence>
<proteinExistence type="inferred from homology"/>
<dbReference type="GO" id="GO:0000455">
    <property type="term" value="P:enzyme-directed rRNA pseudouridine synthesis"/>
    <property type="evidence" value="ECO:0007669"/>
    <property type="project" value="TreeGrafter"/>
</dbReference>
<dbReference type="Proteomes" id="UP000626109">
    <property type="component" value="Unassembled WGS sequence"/>
</dbReference>
<protein>
    <recommendedName>
        <fullName evidence="4">Pseudouridine synthase RsuA/RluA-like domain-containing protein</fullName>
    </recommendedName>
</protein>
<evidence type="ECO:0000313" key="3">
    <source>
        <dbReference type="Proteomes" id="UP000626109"/>
    </source>
</evidence>
<evidence type="ECO:0000256" key="1">
    <source>
        <dbReference type="ARBA" id="ARBA00010876"/>
    </source>
</evidence>
<reference evidence="2" key="1">
    <citation type="submission" date="2021-02" db="EMBL/GenBank/DDBJ databases">
        <authorList>
            <person name="Dougan E. K."/>
            <person name="Rhodes N."/>
            <person name="Thang M."/>
            <person name="Chan C."/>
        </authorList>
    </citation>
    <scope>NUCLEOTIDE SEQUENCE</scope>
</reference>
<dbReference type="AlphaFoldDB" id="A0A813IF46"/>
<comment type="caution">
    <text evidence="2">The sequence shown here is derived from an EMBL/GenBank/DDBJ whole genome shotgun (WGS) entry which is preliminary data.</text>
</comment>
<dbReference type="InterPro" id="IPR020103">
    <property type="entry name" value="PsdUridine_synth_cat_dom_sf"/>
</dbReference>
<accession>A0A813IF46</accession>
<dbReference type="InterPro" id="IPR050188">
    <property type="entry name" value="RluA_PseudoU_synthase"/>
</dbReference>
<dbReference type="EMBL" id="CAJNNW010007662">
    <property type="protein sequence ID" value="CAE8649412.1"/>
    <property type="molecule type" value="Genomic_DNA"/>
</dbReference>
<dbReference type="PANTHER" id="PTHR21600">
    <property type="entry name" value="MITOCHONDRIAL RNA PSEUDOURIDINE SYNTHASE"/>
    <property type="match status" value="1"/>
</dbReference>
<sequence length="202" mass="22978">MLFLGWTTRHPEFFPWGWERWGSQPPIGWKRSLLVAWFGWNTFACVRGYLLGPQGTRETFRHRCIQSSWMVDSINGRDDEQGTEGRELMLLRMRPLTGRTHQIGVRLASIGRPLLGDLSYGATEASVLRSCPQLFLHCRRIELRDLAGKPFVAGSTLPQELEEVFAQLQHVAKPGREERQGKGLLALNLLSLMPEASFIVGY</sequence>